<proteinExistence type="predicted"/>
<keyword evidence="1" id="KW-1133">Transmembrane helix</keyword>
<keyword evidence="1" id="KW-0472">Membrane</keyword>
<evidence type="ECO:0000313" key="2">
    <source>
        <dbReference type="Proteomes" id="UP000887540"/>
    </source>
</evidence>
<name>A0A914ED97_9BILA</name>
<evidence type="ECO:0000256" key="1">
    <source>
        <dbReference type="SAM" id="Phobius"/>
    </source>
</evidence>
<organism evidence="2 3">
    <name type="scientific">Acrobeloides nanus</name>
    <dbReference type="NCBI Taxonomy" id="290746"/>
    <lineage>
        <taxon>Eukaryota</taxon>
        <taxon>Metazoa</taxon>
        <taxon>Ecdysozoa</taxon>
        <taxon>Nematoda</taxon>
        <taxon>Chromadorea</taxon>
        <taxon>Rhabditida</taxon>
        <taxon>Tylenchina</taxon>
        <taxon>Cephalobomorpha</taxon>
        <taxon>Cephaloboidea</taxon>
        <taxon>Cephalobidae</taxon>
        <taxon>Acrobeloides</taxon>
    </lineage>
</organism>
<keyword evidence="1" id="KW-0812">Transmembrane</keyword>
<dbReference type="WBParaSite" id="ACRNAN_scaffold7413.g18245.t1">
    <property type="protein sequence ID" value="ACRNAN_scaffold7413.g18245.t1"/>
    <property type="gene ID" value="ACRNAN_scaffold7413.g18245"/>
</dbReference>
<dbReference type="Proteomes" id="UP000887540">
    <property type="component" value="Unplaced"/>
</dbReference>
<accession>A0A914ED97</accession>
<feature type="transmembrane region" description="Helical" evidence="1">
    <location>
        <begin position="179"/>
        <end position="199"/>
    </location>
</feature>
<sequence length="329" mass="38091">MTITSITYRIREHNRDTNQSVNQLKEYFRAALLWPKMIKAMHTGLEGDTSGMYIITNFAEDYSDFFYLAFHQYNNKIYNNDPDHRRVIEFYERDGFFYGFGLLFQQFHIIVRLIIINYAGNFTDMTSYILKTQLDLAALVSKGYAKLFSLRPTQKLEDLSSELAICTRNDDGNTYTLKIGNAIIALLLVILITGVIIGWKKRSSVNRTYKLLSMMFTQEHLEEEEIHERRRASTTISDEDIPLLYIPNIAEKLKKELPSDININKLYLDLEYEFNINGLKYVGVRESNEQGSSKTPFASSWLALRVGYSVAKGLIEKVNKIVSEFLKTT</sequence>
<feature type="transmembrane region" description="Helical" evidence="1">
    <location>
        <begin position="95"/>
        <end position="115"/>
    </location>
</feature>
<keyword evidence="2" id="KW-1185">Reference proteome</keyword>
<dbReference type="AlphaFoldDB" id="A0A914ED97"/>
<evidence type="ECO:0000313" key="3">
    <source>
        <dbReference type="WBParaSite" id="ACRNAN_scaffold7413.g18245.t1"/>
    </source>
</evidence>
<protein>
    <submittedName>
        <fullName evidence="3">Uncharacterized protein</fullName>
    </submittedName>
</protein>
<reference evidence="3" key="1">
    <citation type="submission" date="2022-11" db="UniProtKB">
        <authorList>
            <consortium name="WormBaseParasite"/>
        </authorList>
    </citation>
    <scope>IDENTIFICATION</scope>
</reference>